<proteinExistence type="predicted"/>
<accession>A0AAV0E3K5</accession>
<gene>
    <name evidence="2" type="ORF">CEPIT_LOCUS21423</name>
    <name evidence="3" type="ORF">CEPIT_LOCUS39921</name>
</gene>
<evidence type="ECO:0000313" key="4">
    <source>
        <dbReference type="Proteomes" id="UP001152523"/>
    </source>
</evidence>
<protein>
    <submittedName>
        <fullName evidence="2">Uncharacterized protein</fullName>
    </submittedName>
</protein>
<keyword evidence="4" id="KW-1185">Reference proteome</keyword>
<sequence>MESANRPAEILNSDVDGGEDKVDPVFVVDGEGLGSDRLRNDVLDGEAGELEALGVAAVGVLVGDAEGAGYVCAGLVGVESDGGPPLGDGGGGGVGGGDGAEEVLDEELLGGGPAAVPDKIDVNRR</sequence>
<evidence type="ECO:0000313" key="3">
    <source>
        <dbReference type="EMBL" id="CAH9142468.1"/>
    </source>
</evidence>
<dbReference type="EMBL" id="CAMAPF010001041">
    <property type="protein sequence ID" value="CAH9142468.1"/>
    <property type="molecule type" value="Genomic_DNA"/>
</dbReference>
<evidence type="ECO:0000256" key="1">
    <source>
        <dbReference type="SAM" id="MobiDB-lite"/>
    </source>
</evidence>
<evidence type="ECO:0000313" key="2">
    <source>
        <dbReference type="EMBL" id="CAH9116211.1"/>
    </source>
</evidence>
<reference evidence="2" key="1">
    <citation type="submission" date="2022-07" db="EMBL/GenBank/DDBJ databases">
        <authorList>
            <person name="Macas J."/>
            <person name="Novak P."/>
            <person name="Neumann P."/>
        </authorList>
    </citation>
    <scope>NUCLEOTIDE SEQUENCE</scope>
</reference>
<feature type="compositionally biased region" description="Gly residues" evidence="1">
    <location>
        <begin position="84"/>
        <end position="98"/>
    </location>
</feature>
<comment type="caution">
    <text evidence="2">The sequence shown here is derived from an EMBL/GenBank/DDBJ whole genome shotgun (WGS) entry which is preliminary data.</text>
</comment>
<name>A0AAV0E3K5_9ASTE</name>
<dbReference type="AlphaFoldDB" id="A0AAV0E3K5"/>
<dbReference type="EMBL" id="CAMAPF010000268">
    <property type="protein sequence ID" value="CAH9116211.1"/>
    <property type="molecule type" value="Genomic_DNA"/>
</dbReference>
<feature type="region of interest" description="Disordered" evidence="1">
    <location>
        <begin position="106"/>
        <end position="125"/>
    </location>
</feature>
<organism evidence="2 4">
    <name type="scientific">Cuscuta epithymum</name>
    <dbReference type="NCBI Taxonomy" id="186058"/>
    <lineage>
        <taxon>Eukaryota</taxon>
        <taxon>Viridiplantae</taxon>
        <taxon>Streptophyta</taxon>
        <taxon>Embryophyta</taxon>
        <taxon>Tracheophyta</taxon>
        <taxon>Spermatophyta</taxon>
        <taxon>Magnoliopsida</taxon>
        <taxon>eudicotyledons</taxon>
        <taxon>Gunneridae</taxon>
        <taxon>Pentapetalae</taxon>
        <taxon>asterids</taxon>
        <taxon>lamiids</taxon>
        <taxon>Solanales</taxon>
        <taxon>Convolvulaceae</taxon>
        <taxon>Cuscuteae</taxon>
        <taxon>Cuscuta</taxon>
        <taxon>Cuscuta subgen. Cuscuta</taxon>
    </lineage>
</organism>
<feature type="region of interest" description="Disordered" evidence="1">
    <location>
        <begin position="1"/>
        <end position="23"/>
    </location>
</feature>
<dbReference type="Proteomes" id="UP001152523">
    <property type="component" value="Unassembled WGS sequence"/>
</dbReference>
<feature type="region of interest" description="Disordered" evidence="1">
    <location>
        <begin position="81"/>
        <end position="100"/>
    </location>
</feature>